<evidence type="ECO:0000256" key="1">
    <source>
        <dbReference type="SAM" id="Phobius"/>
    </source>
</evidence>
<dbReference type="EMBL" id="ML120641">
    <property type="protein sequence ID" value="RPA88906.1"/>
    <property type="molecule type" value="Genomic_DNA"/>
</dbReference>
<feature type="transmembrane region" description="Helical" evidence="1">
    <location>
        <begin position="48"/>
        <end position="66"/>
    </location>
</feature>
<reference evidence="2 4" key="1">
    <citation type="journal article" date="2018" name="Nat. Ecol. Evol.">
        <title>Pezizomycetes genomes reveal the molecular basis of ectomycorrhizal truffle lifestyle.</title>
        <authorList>
            <person name="Murat C."/>
            <person name="Payen T."/>
            <person name="Noel B."/>
            <person name="Kuo A."/>
            <person name="Morin E."/>
            <person name="Chen J."/>
            <person name="Kohler A."/>
            <person name="Krizsan K."/>
            <person name="Balestrini R."/>
            <person name="Da Silva C."/>
            <person name="Montanini B."/>
            <person name="Hainaut M."/>
            <person name="Levati E."/>
            <person name="Barry K.W."/>
            <person name="Belfiori B."/>
            <person name="Cichocki N."/>
            <person name="Clum A."/>
            <person name="Dockter R.B."/>
            <person name="Fauchery L."/>
            <person name="Guy J."/>
            <person name="Iotti M."/>
            <person name="Le Tacon F."/>
            <person name="Lindquist E.A."/>
            <person name="Lipzen A."/>
            <person name="Malagnac F."/>
            <person name="Mello A."/>
            <person name="Molinier V."/>
            <person name="Miyauchi S."/>
            <person name="Poulain J."/>
            <person name="Riccioni C."/>
            <person name="Rubini A."/>
            <person name="Sitrit Y."/>
            <person name="Splivallo R."/>
            <person name="Traeger S."/>
            <person name="Wang M."/>
            <person name="Zifcakova L."/>
            <person name="Wipf D."/>
            <person name="Zambonelli A."/>
            <person name="Paolocci F."/>
            <person name="Nowrousian M."/>
            <person name="Ottonello S."/>
            <person name="Baldrian P."/>
            <person name="Spatafora J.W."/>
            <person name="Henrissat B."/>
            <person name="Nagy L.G."/>
            <person name="Aury J.M."/>
            <person name="Wincker P."/>
            <person name="Grigoriev I.V."/>
            <person name="Bonfante P."/>
            <person name="Martin F.M."/>
        </authorList>
    </citation>
    <scope>NUCLEOTIDE SEQUENCE [LARGE SCALE GENOMIC DNA]</scope>
    <source>
        <strain evidence="2 4">120613-1</strain>
    </source>
</reference>
<dbReference type="EMBL" id="ML120359">
    <property type="protein sequence ID" value="RPB04300.1"/>
    <property type="molecule type" value="Genomic_DNA"/>
</dbReference>
<accession>A0A3N4ISX2</accession>
<dbReference type="Proteomes" id="UP000276215">
    <property type="component" value="Unassembled WGS sequence"/>
</dbReference>
<evidence type="ECO:0000313" key="4">
    <source>
        <dbReference type="Proteomes" id="UP000276215"/>
    </source>
</evidence>
<organism evidence="2 4">
    <name type="scientific">Choiromyces venosus 120613-1</name>
    <dbReference type="NCBI Taxonomy" id="1336337"/>
    <lineage>
        <taxon>Eukaryota</taxon>
        <taxon>Fungi</taxon>
        <taxon>Dikarya</taxon>
        <taxon>Ascomycota</taxon>
        <taxon>Pezizomycotina</taxon>
        <taxon>Pezizomycetes</taxon>
        <taxon>Pezizales</taxon>
        <taxon>Tuberaceae</taxon>
        <taxon>Choiromyces</taxon>
    </lineage>
</organism>
<evidence type="ECO:0000313" key="3">
    <source>
        <dbReference type="EMBL" id="RPB04300.1"/>
    </source>
</evidence>
<gene>
    <name evidence="3" type="ORF">L873DRAFT_1799798</name>
    <name evidence="2" type="ORF">L873DRAFT_1823816</name>
</gene>
<sequence length="68" mass="8002">MRSNYSISYGSFMSNSHKSRSHPMSSLDYRPEGFYHRLLHLSFSLSHLHVLLFVTRHILTLLIIMIPK</sequence>
<dbReference type="AlphaFoldDB" id="A0A3N4ISX2"/>
<keyword evidence="1" id="KW-0812">Transmembrane</keyword>
<protein>
    <submittedName>
        <fullName evidence="2">Uncharacterized protein</fullName>
    </submittedName>
</protein>
<proteinExistence type="predicted"/>
<name>A0A3N4ISX2_9PEZI</name>
<keyword evidence="4" id="KW-1185">Reference proteome</keyword>
<evidence type="ECO:0000313" key="2">
    <source>
        <dbReference type="EMBL" id="RPA88906.1"/>
    </source>
</evidence>
<keyword evidence="1" id="KW-1133">Transmembrane helix</keyword>
<keyword evidence="1" id="KW-0472">Membrane</keyword>